<comment type="similarity">
    <text evidence="1">Belongs to the methyltransferase superfamily. LaeA methyltransferase family.</text>
</comment>
<dbReference type="OMA" id="HGPHGFK"/>
<gene>
    <name evidence="4" type="ORF">UCREL1_661</name>
</gene>
<name>M7U034_EUTLA</name>
<evidence type="ECO:0000313" key="5">
    <source>
        <dbReference type="Proteomes" id="UP000012174"/>
    </source>
</evidence>
<evidence type="ECO:0000259" key="3">
    <source>
        <dbReference type="Pfam" id="PF08241"/>
    </source>
</evidence>
<evidence type="ECO:0000256" key="1">
    <source>
        <dbReference type="ARBA" id="ARBA00038158"/>
    </source>
</evidence>
<dbReference type="Pfam" id="PF08241">
    <property type="entry name" value="Methyltransf_11"/>
    <property type="match status" value="1"/>
</dbReference>
<dbReference type="OrthoDB" id="3647at2759"/>
<dbReference type="GO" id="GO:0008757">
    <property type="term" value="F:S-adenosylmethionine-dependent methyltransferase activity"/>
    <property type="evidence" value="ECO:0007669"/>
    <property type="project" value="InterPro"/>
</dbReference>
<dbReference type="Proteomes" id="UP000012174">
    <property type="component" value="Unassembled WGS sequence"/>
</dbReference>
<proteinExistence type="inferred from homology"/>
<dbReference type="InterPro" id="IPR029063">
    <property type="entry name" value="SAM-dependent_MTases_sf"/>
</dbReference>
<evidence type="ECO:0000256" key="2">
    <source>
        <dbReference type="SAM" id="MobiDB-lite"/>
    </source>
</evidence>
<dbReference type="AlphaFoldDB" id="M7U034"/>
<dbReference type="EMBL" id="KB705478">
    <property type="protein sequence ID" value="EMR72285.1"/>
    <property type="molecule type" value="Genomic_DNA"/>
</dbReference>
<accession>M7U034</accession>
<dbReference type="Gene3D" id="3.40.50.150">
    <property type="entry name" value="Vaccinia Virus protein VP39"/>
    <property type="match status" value="1"/>
</dbReference>
<protein>
    <submittedName>
        <fullName evidence="4">Putative sam-dependent methyltransferase protein</fullName>
    </submittedName>
</protein>
<reference evidence="5" key="1">
    <citation type="journal article" date="2013" name="Genome Announc.">
        <title>Draft genome sequence of the grapevine dieback fungus Eutypa lata UCR-EL1.</title>
        <authorList>
            <person name="Blanco-Ulate B."/>
            <person name="Rolshausen P.E."/>
            <person name="Cantu D."/>
        </authorList>
    </citation>
    <scope>NUCLEOTIDE SEQUENCE [LARGE SCALE GENOMIC DNA]</scope>
    <source>
        <strain evidence="5">UCR-EL1</strain>
    </source>
</reference>
<feature type="domain" description="Methyltransferase type 11" evidence="3">
    <location>
        <begin position="94"/>
        <end position="201"/>
    </location>
</feature>
<dbReference type="SUPFAM" id="SSF53335">
    <property type="entry name" value="S-adenosyl-L-methionine-dependent methyltransferases"/>
    <property type="match status" value="1"/>
</dbReference>
<dbReference type="PANTHER" id="PTHR43591">
    <property type="entry name" value="METHYLTRANSFERASE"/>
    <property type="match status" value="1"/>
</dbReference>
<feature type="compositionally biased region" description="Acidic residues" evidence="2">
    <location>
        <begin position="43"/>
        <end position="67"/>
    </location>
</feature>
<sequence>MRASCSACARVEQAATYDSRHVKLIERLTAELRSRLDFIGVDWADDDEDGDDDDEENGDEKNEDEDASSQKDQETLEDAQGGEGKEQKRKVRLLDYACGTGIMSRALAPYVTQCVGIDLSENMVAEYNARAQNQGLEKDEMFAVVGDLASATDADPAALSGPEFLNFDLVVVGGGFHHFEDPALAAARLAQRLRPGGVLLIWDFMPHGSGSGSGSGYGDGDGDESKAFKGPAHHTITQHGFTELGIREIYEKAGAGQNFRLVELGAGFSFGQHGDGHGHAPQYDEEKEKMRRKVFLSRGEKVVIS</sequence>
<feature type="region of interest" description="Disordered" evidence="2">
    <location>
        <begin position="41"/>
        <end position="87"/>
    </location>
</feature>
<dbReference type="InterPro" id="IPR013216">
    <property type="entry name" value="Methyltransf_11"/>
</dbReference>
<evidence type="ECO:0000313" key="4">
    <source>
        <dbReference type="EMBL" id="EMR72285.1"/>
    </source>
</evidence>
<dbReference type="HOGENOM" id="CLU_037990_1_0_1"/>
<keyword evidence="4" id="KW-0489">Methyltransferase</keyword>
<dbReference type="eggNOG" id="KOG1270">
    <property type="taxonomic scope" value="Eukaryota"/>
</dbReference>
<dbReference type="CDD" id="cd02440">
    <property type="entry name" value="AdoMet_MTases"/>
    <property type="match status" value="1"/>
</dbReference>
<dbReference type="KEGG" id="ela:UCREL1_661"/>
<keyword evidence="4" id="KW-0808">Transferase</keyword>
<keyword evidence="5" id="KW-1185">Reference proteome</keyword>
<dbReference type="GO" id="GO:0032259">
    <property type="term" value="P:methylation"/>
    <property type="evidence" value="ECO:0007669"/>
    <property type="project" value="UniProtKB-KW"/>
</dbReference>
<dbReference type="STRING" id="1287681.M7U034"/>
<organism evidence="4 5">
    <name type="scientific">Eutypa lata (strain UCR-EL1)</name>
    <name type="common">Grapevine dieback disease fungus</name>
    <name type="synonym">Eutypa armeniacae</name>
    <dbReference type="NCBI Taxonomy" id="1287681"/>
    <lineage>
        <taxon>Eukaryota</taxon>
        <taxon>Fungi</taxon>
        <taxon>Dikarya</taxon>
        <taxon>Ascomycota</taxon>
        <taxon>Pezizomycotina</taxon>
        <taxon>Sordariomycetes</taxon>
        <taxon>Xylariomycetidae</taxon>
        <taxon>Xylariales</taxon>
        <taxon>Diatrypaceae</taxon>
        <taxon>Eutypa</taxon>
    </lineage>
</organism>
<dbReference type="PANTHER" id="PTHR43591:SF108">
    <property type="entry name" value="S-ADENOSYL-L-METHIONINE-DEPENDENT METHYLTRANSFERASE"/>
    <property type="match status" value="1"/>
</dbReference>